<dbReference type="InterPro" id="IPR027417">
    <property type="entry name" value="P-loop_NTPase"/>
</dbReference>
<keyword evidence="2" id="KW-0378">Hydrolase</keyword>
<accession>A0A6J5LKN8</accession>
<dbReference type="GO" id="GO:0003677">
    <property type="term" value="F:DNA binding"/>
    <property type="evidence" value="ECO:0007669"/>
    <property type="project" value="InterPro"/>
</dbReference>
<proteinExistence type="predicted"/>
<dbReference type="Gene3D" id="3.40.50.300">
    <property type="entry name" value="P-loop containing nucleotide triphosphate hydrolases"/>
    <property type="match status" value="2"/>
</dbReference>
<dbReference type="GO" id="GO:0004386">
    <property type="term" value="F:helicase activity"/>
    <property type="evidence" value="ECO:0007669"/>
    <property type="project" value="UniProtKB-KW"/>
</dbReference>
<evidence type="ECO:0000259" key="1">
    <source>
        <dbReference type="PROSITE" id="PS51192"/>
    </source>
</evidence>
<gene>
    <name evidence="2" type="ORF">UFOVP136_66</name>
</gene>
<dbReference type="InterPro" id="IPR001650">
    <property type="entry name" value="Helicase_C-like"/>
</dbReference>
<feature type="domain" description="Helicase ATP-binding" evidence="1">
    <location>
        <begin position="1"/>
        <end position="119"/>
    </location>
</feature>
<dbReference type="PANTHER" id="PTHR47396">
    <property type="entry name" value="TYPE I RESTRICTION ENZYME ECOKI R PROTEIN"/>
    <property type="match status" value="1"/>
</dbReference>
<dbReference type="GO" id="GO:0005524">
    <property type="term" value="F:ATP binding"/>
    <property type="evidence" value="ECO:0007669"/>
    <property type="project" value="InterPro"/>
</dbReference>
<dbReference type="InterPro" id="IPR050742">
    <property type="entry name" value="Helicase_Restrict-Modif_Enz"/>
</dbReference>
<dbReference type="SUPFAM" id="SSF52540">
    <property type="entry name" value="P-loop containing nucleoside triphosphate hydrolases"/>
    <property type="match status" value="1"/>
</dbReference>
<dbReference type="GO" id="GO:0016787">
    <property type="term" value="F:hydrolase activity"/>
    <property type="evidence" value="ECO:0007669"/>
    <property type="project" value="InterPro"/>
</dbReference>
<reference evidence="2" key="1">
    <citation type="submission" date="2020-04" db="EMBL/GenBank/DDBJ databases">
        <authorList>
            <person name="Chiriac C."/>
            <person name="Salcher M."/>
            <person name="Ghai R."/>
            <person name="Kavagutti S V."/>
        </authorList>
    </citation>
    <scope>NUCLEOTIDE SEQUENCE</scope>
</reference>
<dbReference type="EMBL" id="LR796257">
    <property type="protein sequence ID" value="CAB4132179.1"/>
    <property type="molecule type" value="Genomic_DNA"/>
</dbReference>
<keyword evidence="2" id="KW-0347">Helicase</keyword>
<keyword evidence="2" id="KW-0067">ATP-binding</keyword>
<feature type="non-terminal residue" evidence="2">
    <location>
        <position position="1"/>
    </location>
</feature>
<protein>
    <submittedName>
        <fullName evidence="2">SSL2 DNA or RNA helicases of superfamily II</fullName>
    </submittedName>
</protein>
<dbReference type="InterPro" id="IPR014001">
    <property type="entry name" value="Helicase_ATP-bd"/>
</dbReference>
<dbReference type="InterPro" id="IPR006935">
    <property type="entry name" value="Helicase/UvrB_N"/>
</dbReference>
<sequence>LSKCKDKGTKAAMVMDRRVLVHQTSQRLKKYGLDHGIIMNGEPFQSDKLIQICSEQTLSSRGGLNDIDIIILDEAHIFRKSTIDLINSKPSIKVVGLTATPFTKGLGNIYSSVVSEITTSDLVRDKKLVLPKFFALTQIDTNGLKKVAGEYDEGQLQERAILINCDIVKEWAEKTFEFFGKPEKTIVFSSGVEHSQQLKQSFIDAGYAFETISYLDKEDVKNGIITEFMKPDSKITGIISTDILTKGFDCADIKLAISARPFAKSFSSHVQQLGRLMRSHPEKDIALWLCHSGNLLKFKKKWIPLYYEGVQNLDNEDEDGNGEAPLKECPACSAEIPLSCKICPECGHEFQPEPKEIEVVDGVLDEVDMTTLITTTQQKIFSIKFMPHHSKAGHDGFKAIINGKYTKYFATHTKRGLAEYEKARQLTPNEILVQTGGTYPDIKLIW</sequence>
<dbReference type="PROSITE" id="PS51192">
    <property type="entry name" value="HELICASE_ATP_BIND_1"/>
    <property type="match status" value="1"/>
</dbReference>
<dbReference type="Pfam" id="PF00271">
    <property type="entry name" value="Helicase_C"/>
    <property type="match status" value="1"/>
</dbReference>
<dbReference type="InterPro" id="IPR018886">
    <property type="entry name" value="UPF0547"/>
</dbReference>
<dbReference type="PANTHER" id="PTHR47396:SF1">
    <property type="entry name" value="ATP-DEPENDENT HELICASE IRC3-RELATED"/>
    <property type="match status" value="1"/>
</dbReference>
<dbReference type="Pfam" id="PF04851">
    <property type="entry name" value="ResIII"/>
    <property type="match status" value="1"/>
</dbReference>
<organism evidence="2">
    <name type="scientific">uncultured Caudovirales phage</name>
    <dbReference type="NCBI Taxonomy" id="2100421"/>
    <lineage>
        <taxon>Viruses</taxon>
        <taxon>Duplodnaviria</taxon>
        <taxon>Heunggongvirae</taxon>
        <taxon>Uroviricota</taxon>
        <taxon>Caudoviricetes</taxon>
        <taxon>Peduoviridae</taxon>
        <taxon>Maltschvirus</taxon>
        <taxon>Maltschvirus maltsch</taxon>
    </lineage>
</organism>
<name>A0A6J5LKN8_9CAUD</name>
<dbReference type="Pfam" id="PF10571">
    <property type="entry name" value="UPF0547"/>
    <property type="match status" value="1"/>
</dbReference>
<keyword evidence="2" id="KW-0547">Nucleotide-binding</keyword>
<evidence type="ECO:0000313" key="2">
    <source>
        <dbReference type="EMBL" id="CAB4132179.1"/>
    </source>
</evidence>